<sequence length="259" mass="27689">MLPDRFAVLSDIHGNLPALQAVLADMHARGVQHALNLGDILSGPLWPTETADLLMGLNLPTVAGNHERQLLACQQRPGGPSDQYAYEQTSPLQRAWLASLPRALQLGDVQLTHGTPHSDLQYLLDDIAAANLVPASTATVAGRLGPSAATLVLCGHSHMPRILQLPGGPLLLNPGSVGLPAYEDHDGGYHRVQTGVPHASYAIVERVAGGWQLQLLRIVYDWSLAAQQALRNGRPDWAAWLQSGMVPNAGPDIDVHTSD</sequence>
<reference evidence="4" key="1">
    <citation type="journal article" date="2019" name="Int. J. Syst. Evol. Microbiol.">
        <title>The Global Catalogue of Microorganisms (GCM) 10K type strain sequencing project: providing services to taxonomists for standard genome sequencing and annotation.</title>
        <authorList>
            <consortium name="The Broad Institute Genomics Platform"/>
            <consortium name="The Broad Institute Genome Sequencing Center for Infectious Disease"/>
            <person name="Wu L."/>
            <person name="Ma J."/>
        </authorList>
    </citation>
    <scope>NUCLEOTIDE SEQUENCE [LARGE SCALE GENOMIC DNA]</scope>
    <source>
        <strain evidence="4">KCTC 42195</strain>
    </source>
</reference>
<dbReference type="Pfam" id="PF12850">
    <property type="entry name" value="Metallophos_2"/>
    <property type="match status" value="1"/>
</dbReference>
<dbReference type="InterPro" id="IPR050126">
    <property type="entry name" value="Ap4A_hydrolase"/>
</dbReference>
<dbReference type="InterPro" id="IPR011152">
    <property type="entry name" value="Pesterase_MJ0912"/>
</dbReference>
<name>A0ABV7TS54_9NEIS</name>
<gene>
    <name evidence="3" type="ORF">ACFOKJ_05315</name>
</gene>
<dbReference type="InterPro" id="IPR029052">
    <property type="entry name" value="Metallo-depent_PP-like"/>
</dbReference>
<dbReference type="EMBL" id="JBHRYH010000011">
    <property type="protein sequence ID" value="MFC3625567.1"/>
    <property type="molecule type" value="Genomic_DNA"/>
</dbReference>
<dbReference type="RefSeq" id="WP_390277196.1">
    <property type="nucleotide sequence ID" value="NZ_JBHRYH010000011.1"/>
</dbReference>
<dbReference type="Proteomes" id="UP001595636">
    <property type="component" value="Unassembled WGS sequence"/>
</dbReference>
<evidence type="ECO:0000259" key="2">
    <source>
        <dbReference type="Pfam" id="PF12850"/>
    </source>
</evidence>
<proteinExistence type="inferred from homology"/>
<dbReference type="PANTHER" id="PTHR42850">
    <property type="entry name" value="METALLOPHOSPHOESTERASE"/>
    <property type="match status" value="1"/>
</dbReference>
<evidence type="ECO:0000256" key="1">
    <source>
        <dbReference type="ARBA" id="ARBA00008950"/>
    </source>
</evidence>
<evidence type="ECO:0000313" key="3">
    <source>
        <dbReference type="EMBL" id="MFC3625567.1"/>
    </source>
</evidence>
<feature type="domain" description="Calcineurin-like phosphoesterase" evidence="2">
    <location>
        <begin position="6"/>
        <end position="185"/>
    </location>
</feature>
<accession>A0ABV7TS54</accession>
<dbReference type="CDD" id="cd00838">
    <property type="entry name" value="MPP_superfamily"/>
    <property type="match status" value="1"/>
</dbReference>
<dbReference type="SUPFAM" id="SSF56300">
    <property type="entry name" value="Metallo-dependent phosphatases"/>
    <property type="match status" value="1"/>
</dbReference>
<organism evidence="3 4">
    <name type="scientific">Vogesella amnigena</name>
    <dbReference type="NCBI Taxonomy" id="1507449"/>
    <lineage>
        <taxon>Bacteria</taxon>
        <taxon>Pseudomonadati</taxon>
        <taxon>Pseudomonadota</taxon>
        <taxon>Betaproteobacteria</taxon>
        <taxon>Neisseriales</taxon>
        <taxon>Chromobacteriaceae</taxon>
        <taxon>Vogesella</taxon>
    </lineage>
</organism>
<keyword evidence="4" id="KW-1185">Reference proteome</keyword>
<comment type="similarity">
    <text evidence="1">Belongs to the metallophosphoesterase superfamily. YfcE family.</text>
</comment>
<protein>
    <submittedName>
        <fullName evidence="3">Metallophosphoesterase family protein</fullName>
    </submittedName>
</protein>
<comment type="caution">
    <text evidence="3">The sequence shown here is derived from an EMBL/GenBank/DDBJ whole genome shotgun (WGS) entry which is preliminary data.</text>
</comment>
<dbReference type="PIRSF" id="PIRSF000883">
    <property type="entry name" value="Pesterase_MJ0912"/>
    <property type="match status" value="1"/>
</dbReference>
<evidence type="ECO:0000313" key="4">
    <source>
        <dbReference type="Proteomes" id="UP001595636"/>
    </source>
</evidence>
<dbReference type="InterPro" id="IPR024654">
    <property type="entry name" value="Calcineurin-like_PHP_lpxH"/>
</dbReference>
<dbReference type="Gene3D" id="3.60.21.10">
    <property type="match status" value="1"/>
</dbReference>
<dbReference type="PANTHER" id="PTHR42850:SF2">
    <property type="entry name" value="BLL5683 PROTEIN"/>
    <property type="match status" value="1"/>
</dbReference>